<evidence type="ECO:0000256" key="3">
    <source>
        <dbReference type="ARBA" id="ARBA00022296"/>
    </source>
</evidence>
<keyword evidence="7" id="KW-1185">Reference proteome</keyword>
<dbReference type="GO" id="GO:0043590">
    <property type="term" value="C:bacterial nucleoid"/>
    <property type="evidence" value="ECO:0007669"/>
    <property type="project" value="TreeGrafter"/>
</dbReference>
<accession>A0A315EGB9</accession>
<dbReference type="PANTHER" id="PTHR38103">
    <property type="entry name" value="RECOMBINATION-ASSOCIATED PROTEIN RDGC"/>
    <property type="match status" value="1"/>
</dbReference>
<dbReference type="PANTHER" id="PTHR38103:SF1">
    <property type="entry name" value="RECOMBINATION-ASSOCIATED PROTEIN RDGC"/>
    <property type="match status" value="1"/>
</dbReference>
<reference evidence="6 7" key="1">
    <citation type="submission" date="2017-04" db="EMBL/GenBank/DDBJ databases">
        <title>Unexpected and diverse lifestyles within the genus Limnohabitans.</title>
        <authorList>
            <person name="Kasalicky V."/>
            <person name="Mehrshad M."/>
            <person name="Andrei S.-A."/>
            <person name="Salcher M."/>
            <person name="Kratochvilova H."/>
            <person name="Simek K."/>
            <person name="Ghai R."/>
        </authorList>
    </citation>
    <scope>NUCLEOTIDE SEQUENCE [LARGE SCALE GENOMIC DNA]</scope>
    <source>
        <strain evidence="6 7">II-B4</strain>
    </source>
</reference>
<comment type="caution">
    <text evidence="6">The sequence shown here is derived from an EMBL/GenBank/DDBJ whole genome shotgun (WGS) entry which is preliminary data.</text>
</comment>
<dbReference type="Pfam" id="PF04381">
    <property type="entry name" value="RdgC"/>
    <property type="match status" value="1"/>
</dbReference>
<gene>
    <name evidence="6" type="ORF">B9Z37_03175</name>
</gene>
<dbReference type="AlphaFoldDB" id="A0A315EGB9"/>
<evidence type="ECO:0000256" key="2">
    <source>
        <dbReference type="ARBA" id="ARBA00008657"/>
    </source>
</evidence>
<dbReference type="NCBIfam" id="NF001464">
    <property type="entry name" value="PRK00321.1-5"/>
    <property type="match status" value="1"/>
</dbReference>
<evidence type="ECO:0000256" key="1">
    <source>
        <dbReference type="ARBA" id="ARBA00004453"/>
    </source>
</evidence>
<proteinExistence type="inferred from homology"/>
<evidence type="ECO:0000256" key="4">
    <source>
        <dbReference type="ARBA" id="ARBA00022490"/>
    </source>
</evidence>
<dbReference type="Proteomes" id="UP000250790">
    <property type="component" value="Unassembled WGS sequence"/>
</dbReference>
<dbReference type="GO" id="GO:0000018">
    <property type="term" value="P:regulation of DNA recombination"/>
    <property type="evidence" value="ECO:0007669"/>
    <property type="project" value="TreeGrafter"/>
</dbReference>
<keyword evidence="5" id="KW-0233">DNA recombination</keyword>
<dbReference type="EMBL" id="NESN01000001">
    <property type="protein sequence ID" value="PUE55898.1"/>
    <property type="molecule type" value="Genomic_DNA"/>
</dbReference>
<dbReference type="GO" id="GO:0003690">
    <property type="term" value="F:double-stranded DNA binding"/>
    <property type="evidence" value="ECO:0007669"/>
    <property type="project" value="TreeGrafter"/>
</dbReference>
<keyword evidence="4" id="KW-0963">Cytoplasm</keyword>
<evidence type="ECO:0000313" key="6">
    <source>
        <dbReference type="EMBL" id="PUE55898.1"/>
    </source>
</evidence>
<dbReference type="NCBIfam" id="NF001463">
    <property type="entry name" value="PRK00321.1-4"/>
    <property type="match status" value="1"/>
</dbReference>
<dbReference type="RefSeq" id="WP_167394305.1">
    <property type="nucleotide sequence ID" value="NZ_NESN01000001.1"/>
</dbReference>
<protein>
    <recommendedName>
        <fullName evidence="3">Recombination-associated protein RdgC</fullName>
    </recommendedName>
</protein>
<name>A0A315EGB9_9BURK</name>
<organism evidence="6 7">
    <name type="scientific">Limnohabitans parvus II-B4</name>
    <dbReference type="NCBI Taxonomy" id="1293052"/>
    <lineage>
        <taxon>Bacteria</taxon>
        <taxon>Pseudomonadati</taxon>
        <taxon>Pseudomonadota</taxon>
        <taxon>Betaproteobacteria</taxon>
        <taxon>Burkholderiales</taxon>
        <taxon>Comamonadaceae</taxon>
        <taxon>Limnohabitans</taxon>
    </lineage>
</organism>
<dbReference type="GO" id="GO:0006310">
    <property type="term" value="P:DNA recombination"/>
    <property type="evidence" value="ECO:0007669"/>
    <property type="project" value="UniProtKB-KW"/>
</dbReference>
<evidence type="ECO:0000313" key="7">
    <source>
        <dbReference type="Proteomes" id="UP000250790"/>
    </source>
</evidence>
<sequence length="336" mass="36315">MFKNVMVYRIGEGFAPSLTDVQAALEPVQFVECGASQEKSIGWVPPRGEAHGPLVESVGGQWILKLMIESKAVPGNVVRRKADERIAEIEAATGRKPGKKEKRDLMDDVLLSLLPQAFARQSTVLVWMDLENRRLVLNAGSQGKADEVMSALMNVMGGLSVSLIQTVTSPQAAMTQWLLAPTPDEWPSDLTVERETVLKSTGEDAASVRFTRHHLANDDVRKHVMEGKLPTQLALSWDGRVAFVLTETLQLKKVQYLDGVMDESGTDKNEDRFDADVALSTGLLGPLIDSLIEALGGEMELGAAAADQAIPNPTRTVINSTVATGAATGSDEDPPF</sequence>
<evidence type="ECO:0000256" key="5">
    <source>
        <dbReference type="ARBA" id="ARBA00023172"/>
    </source>
</evidence>
<comment type="subcellular location">
    <subcellularLocation>
        <location evidence="1">Cytoplasm</location>
        <location evidence="1">Nucleoid</location>
    </subcellularLocation>
</comment>
<comment type="similarity">
    <text evidence="2">Belongs to the RdgC family.</text>
</comment>
<dbReference type="InterPro" id="IPR007476">
    <property type="entry name" value="RdgC"/>
</dbReference>